<dbReference type="Pfam" id="PF00106">
    <property type="entry name" value="adh_short"/>
    <property type="match status" value="1"/>
</dbReference>
<dbReference type="EMBL" id="KZ825910">
    <property type="protein sequence ID" value="PYH92705.1"/>
    <property type="molecule type" value="Genomic_DNA"/>
</dbReference>
<protein>
    <submittedName>
        <fullName evidence="2">Toxin biosynthesis ketoreductase</fullName>
    </submittedName>
</protein>
<sequence>MSPPPTTTPPPPTVYLITGASQGIGLALVSTLLLRPNTTVIATVRNPTTSHHHLYSLLRASTSTLLILKIDASSPADAAAAITHLQSLTTASGSSSQITHIDTVIANAGHYDDATHRVDSIPLDTVQKHLDVNTLGLIRLFQAVYPLLKQSSRPMFVTVSSFLGSIWGIEEEFFPGAAYGLSKAAGNWVTRKMHVENEGWVCFMVHPGFVKTGMGNACAKSIGLDSAFTEVGECVEALVKLIDGATRETVGGRFIGWKGQEIPF</sequence>
<evidence type="ECO:0000256" key="1">
    <source>
        <dbReference type="ARBA" id="ARBA00006484"/>
    </source>
</evidence>
<dbReference type="InterPro" id="IPR051468">
    <property type="entry name" value="Fungal_SecMetab_SDRs"/>
</dbReference>
<dbReference type="PANTHER" id="PTHR43544:SF26">
    <property type="entry name" value="SHORT CHAIN DEHYDROGENASE_REDUCTASE FAMILY OXIDOREDUCTASE (JCVI)"/>
    <property type="match status" value="1"/>
</dbReference>
<dbReference type="PANTHER" id="PTHR43544">
    <property type="entry name" value="SHORT-CHAIN DEHYDROGENASE/REDUCTASE"/>
    <property type="match status" value="1"/>
</dbReference>
<keyword evidence="3" id="KW-1185">Reference proteome</keyword>
<dbReference type="SUPFAM" id="SSF51735">
    <property type="entry name" value="NAD(P)-binding Rossmann-fold domains"/>
    <property type="match status" value="1"/>
</dbReference>
<accession>A0A319D5L8</accession>
<proteinExistence type="inferred from homology"/>
<dbReference type="InterPro" id="IPR036291">
    <property type="entry name" value="NAD(P)-bd_dom_sf"/>
</dbReference>
<organism evidence="2 3">
    <name type="scientific">Aspergillus ellipticus CBS 707.79</name>
    <dbReference type="NCBI Taxonomy" id="1448320"/>
    <lineage>
        <taxon>Eukaryota</taxon>
        <taxon>Fungi</taxon>
        <taxon>Dikarya</taxon>
        <taxon>Ascomycota</taxon>
        <taxon>Pezizomycotina</taxon>
        <taxon>Eurotiomycetes</taxon>
        <taxon>Eurotiomycetidae</taxon>
        <taxon>Eurotiales</taxon>
        <taxon>Aspergillaceae</taxon>
        <taxon>Aspergillus</taxon>
        <taxon>Aspergillus subgen. Circumdati</taxon>
    </lineage>
</organism>
<dbReference type="VEuPathDB" id="FungiDB:BO71DRAFT_356835"/>
<evidence type="ECO:0000313" key="3">
    <source>
        <dbReference type="Proteomes" id="UP000247810"/>
    </source>
</evidence>
<dbReference type="Gene3D" id="3.40.50.720">
    <property type="entry name" value="NAD(P)-binding Rossmann-like Domain"/>
    <property type="match status" value="1"/>
</dbReference>
<dbReference type="GO" id="GO:0016491">
    <property type="term" value="F:oxidoreductase activity"/>
    <property type="evidence" value="ECO:0007669"/>
    <property type="project" value="TreeGrafter"/>
</dbReference>
<comment type="similarity">
    <text evidence="1">Belongs to the short-chain dehydrogenases/reductases (SDR) family.</text>
</comment>
<evidence type="ECO:0000313" key="2">
    <source>
        <dbReference type="EMBL" id="PYH92705.1"/>
    </source>
</evidence>
<dbReference type="PRINTS" id="PR00081">
    <property type="entry name" value="GDHRDH"/>
</dbReference>
<gene>
    <name evidence="2" type="ORF">BO71DRAFT_356835</name>
</gene>
<name>A0A319D5L8_9EURO</name>
<dbReference type="AlphaFoldDB" id="A0A319D5L8"/>
<reference evidence="2 3" key="1">
    <citation type="submission" date="2018-02" db="EMBL/GenBank/DDBJ databases">
        <title>The genomes of Aspergillus section Nigri reveals drivers in fungal speciation.</title>
        <authorList>
            <consortium name="DOE Joint Genome Institute"/>
            <person name="Vesth T.C."/>
            <person name="Nybo J."/>
            <person name="Theobald S."/>
            <person name="Brandl J."/>
            <person name="Frisvad J.C."/>
            <person name="Nielsen K.F."/>
            <person name="Lyhne E.K."/>
            <person name="Kogle M.E."/>
            <person name="Kuo A."/>
            <person name="Riley R."/>
            <person name="Clum A."/>
            <person name="Nolan M."/>
            <person name="Lipzen A."/>
            <person name="Salamov A."/>
            <person name="Henrissat B."/>
            <person name="Wiebenga A."/>
            <person name="De vries R.P."/>
            <person name="Grigoriev I.V."/>
            <person name="Mortensen U.H."/>
            <person name="Andersen M.R."/>
            <person name="Baker S.E."/>
        </authorList>
    </citation>
    <scope>NUCLEOTIDE SEQUENCE [LARGE SCALE GENOMIC DNA]</scope>
    <source>
        <strain evidence="2 3">CBS 707.79</strain>
    </source>
</reference>
<dbReference type="Proteomes" id="UP000247810">
    <property type="component" value="Unassembled WGS sequence"/>
</dbReference>
<dbReference type="OrthoDB" id="9876299at2759"/>
<dbReference type="GO" id="GO:0005737">
    <property type="term" value="C:cytoplasm"/>
    <property type="evidence" value="ECO:0007669"/>
    <property type="project" value="TreeGrafter"/>
</dbReference>
<dbReference type="InterPro" id="IPR002347">
    <property type="entry name" value="SDR_fam"/>
</dbReference>